<evidence type="ECO:0000256" key="2">
    <source>
        <dbReference type="SAM" id="SignalP"/>
    </source>
</evidence>
<protein>
    <submittedName>
        <fullName evidence="4">Por secretion system C-terminal sorting domain-containing protein</fullName>
    </submittedName>
</protein>
<dbReference type="RefSeq" id="WP_091902894.1">
    <property type="nucleotide sequence ID" value="NZ_FOYX01000001.1"/>
</dbReference>
<name>A0A1I6IPS0_9FLAO</name>
<sequence>MKRQLLLFTCLFYSICSIAQSLDRSVVASQGNTLSNADISLGFTVGEPLVGLIAREGAIDQGFWTGYGLLIIPLSLDEDDIEILVYPNPVVESVSVASTEQSIDGMELFAINGQKVSSQLFDTANTEFEIDMTTHANGVYVLRLYLEEGTQIKEYKLIKK</sequence>
<dbReference type="AlphaFoldDB" id="A0A1I6IPS0"/>
<feature type="domain" description="Secretion system C-terminal sorting" evidence="3">
    <location>
        <begin position="85"/>
        <end position="153"/>
    </location>
</feature>
<dbReference type="NCBIfam" id="TIGR04183">
    <property type="entry name" value="Por_Secre_tail"/>
    <property type="match status" value="1"/>
</dbReference>
<evidence type="ECO:0000313" key="4">
    <source>
        <dbReference type="EMBL" id="SFR68747.1"/>
    </source>
</evidence>
<dbReference type="STRING" id="440514.SAMN04488010_2076"/>
<keyword evidence="1 2" id="KW-0732">Signal</keyword>
<evidence type="ECO:0000313" key="5">
    <source>
        <dbReference type="Proteomes" id="UP000199462"/>
    </source>
</evidence>
<dbReference type="Pfam" id="PF18962">
    <property type="entry name" value="Por_Secre_tail"/>
    <property type="match status" value="1"/>
</dbReference>
<evidence type="ECO:0000256" key="1">
    <source>
        <dbReference type="ARBA" id="ARBA00022729"/>
    </source>
</evidence>
<proteinExistence type="predicted"/>
<organism evidence="4 5">
    <name type="scientific">Maribacter stanieri</name>
    <dbReference type="NCBI Taxonomy" id="440514"/>
    <lineage>
        <taxon>Bacteria</taxon>
        <taxon>Pseudomonadati</taxon>
        <taxon>Bacteroidota</taxon>
        <taxon>Flavobacteriia</taxon>
        <taxon>Flavobacteriales</taxon>
        <taxon>Flavobacteriaceae</taxon>
        <taxon>Maribacter</taxon>
    </lineage>
</organism>
<feature type="chain" id="PRO_5011561726" evidence="2">
    <location>
        <begin position="20"/>
        <end position="160"/>
    </location>
</feature>
<feature type="signal peptide" evidence="2">
    <location>
        <begin position="1"/>
        <end position="19"/>
    </location>
</feature>
<reference evidence="5" key="1">
    <citation type="submission" date="2016-10" db="EMBL/GenBank/DDBJ databases">
        <authorList>
            <person name="Varghese N."/>
            <person name="Submissions S."/>
        </authorList>
    </citation>
    <scope>NUCLEOTIDE SEQUENCE [LARGE SCALE GENOMIC DNA]</scope>
    <source>
        <strain evidence="5">DSM 19891</strain>
    </source>
</reference>
<accession>A0A1I6IPS0</accession>
<dbReference type="InterPro" id="IPR026444">
    <property type="entry name" value="Secre_tail"/>
</dbReference>
<dbReference type="Proteomes" id="UP000199462">
    <property type="component" value="Unassembled WGS sequence"/>
</dbReference>
<keyword evidence="5" id="KW-1185">Reference proteome</keyword>
<dbReference type="EMBL" id="FOYX01000001">
    <property type="protein sequence ID" value="SFR68747.1"/>
    <property type="molecule type" value="Genomic_DNA"/>
</dbReference>
<evidence type="ECO:0000259" key="3">
    <source>
        <dbReference type="Pfam" id="PF18962"/>
    </source>
</evidence>
<gene>
    <name evidence="4" type="ORF">SAMN04488010_2076</name>
</gene>